<evidence type="ECO:0000256" key="2">
    <source>
        <dbReference type="ARBA" id="ARBA00022692"/>
    </source>
</evidence>
<dbReference type="SUPFAM" id="SSF53850">
    <property type="entry name" value="Periplasmic binding protein-like II"/>
    <property type="match status" value="1"/>
</dbReference>
<reference evidence="7 8" key="2">
    <citation type="submission" date="2016-08" db="EMBL/GenBank/DDBJ databases">
        <title>Pervasive Adenine N6-methylation of Active Genes in Fungi.</title>
        <authorList>
            <consortium name="DOE Joint Genome Institute"/>
            <person name="Mondo S.J."/>
            <person name="Dannebaum R.O."/>
            <person name="Kuo R.C."/>
            <person name="Labutti K."/>
            <person name="Haridas S."/>
            <person name="Kuo A."/>
            <person name="Salamov A."/>
            <person name="Ahrendt S.R."/>
            <person name="Lipzen A."/>
            <person name="Sullivan W."/>
            <person name="Andreopoulos W.B."/>
            <person name="Clum A."/>
            <person name="Lindquist E."/>
            <person name="Daum C."/>
            <person name="Ramamoorthy G.K."/>
            <person name="Gryganskyi A."/>
            <person name="Culley D."/>
            <person name="Magnuson J.K."/>
            <person name="James T.Y."/>
            <person name="O'Malley M.A."/>
            <person name="Stajich J.E."/>
            <person name="Spatafora J.W."/>
            <person name="Visel A."/>
            <person name="Grigoriev I.V."/>
        </authorList>
    </citation>
    <scope>NUCLEOTIDE SEQUENCE [LARGE SCALE GENOMIC DNA]</scope>
    <source>
        <strain evidence="7 8">S4</strain>
    </source>
</reference>
<dbReference type="AlphaFoldDB" id="A0A1Y1X177"/>
<evidence type="ECO:0000256" key="4">
    <source>
        <dbReference type="ARBA" id="ARBA00023136"/>
    </source>
</evidence>
<gene>
    <name evidence="7" type="ORF">BCR32DRAFT_269483</name>
</gene>
<feature type="transmembrane region" description="Helical" evidence="5">
    <location>
        <begin position="192"/>
        <end position="216"/>
    </location>
</feature>
<feature type="domain" description="G-protein coupled receptors family 3 profile" evidence="6">
    <location>
        <begin position="198"/>
        <end position="422"/>
    </location>
</feature>
<sequence>MIKKLKEEIGSDKIFSLDEMTAVGLLMGGNILFLKFWYSTYYNPIFNVTAIPGWKEGVSGSIVGSYNIAINRYINDTNIEAAVEVVKFLTSKETQRDYVIKNKFFSGISELYQEEETCKYIPCEISNYCQPFSIMKYNINSNNDLDSYIEKYRHYVYDYIYNNGSLSTNIKKIDDMTKFYSISIKLNDDSNIGFYFFIIYCILSFIMIISIIYPFMTRFKIHFIHLSNVLWMTTLIGSLIILSSILSLYGEISPVKCKLKGIMITMGFVISISPFIYLLSINFPEENKISNLIYRYKYTFIILIISIDGILSILLYIAPYNVYEVIINEGENFKKCLKYSTYGNIVFYFKIVYEMAIIAIAIILIFLEWNIKKIYYETRILLGTLIIDMVSFAIYNITLFTNINDYISYNGILICTLIIFGFSNYLFTFGIRIISSYIKKEQIEKDIDEFLEDNKDFKEKMRLYSTSTETNHLSSNNSGSKVGSFLPNKILDYHYRSSVSSSTTNGSNINVTNNVYNTFVTENSVTNSTQ</sequence>
<keyword evidence="8" id="KW-1185">Reference proteome</keyword>
<dbReference type="Gene3D" id="3.40.190.10">
    <property type="entry name" value="Periplasmic binding protein-like II"/>
    <property type="match status" value="1"/>
</dbReference>
<dbReference type="Proteomes" id="UP000193944">
    <property type="component" value="Unassembled WGS sequence"/>
</dbReference>
<feature type="transmembrane region" description="Helical" evidence="5">
    <location>
        <begin position="379"/>
        <end position="400"/>
    </location>
</feature>
<reference evidence="7 8" key="1">
    <citation type="submission" date="2016-08" db="EMBL/GenBank/DDBJ databases">
        <title>A Parts List for Fungal Cellulosomes Revealed by Comparative Genomics.</title>
        <authorList>
            <consortium name="DOE Joint Genome Institute"/>
            <person name="Haitjema C.H."/>
            <person name="Gilmore S.P."/>
            <person name="Henske J.K."/>
            <person name="Solomon K.V."/>
            <person name="De Groot R."/>
            <person name="Kuo A."/>
            <person name="Mondo S.J."/>
            <person name="Salamov A.A."/>
            <person name="Labutti K."/>
            <person name="Zhao Z."/>
            <person name="Chiniquy J."/>
            <person name="Barry K."/>
            <person name="Brewer H.M."/>
            <person name="Purvine S.O."/>
            <person name="Wright A.T."/>
            <person name="Boxma B."/>
            <person name="Van Alen T."/>
            <person name="Hackstein J.H."/>
            <person name="Baker S.E."/>
            <person name="Grigoriev I.V."/>
            <person name="O'Malley M.A."/>
        </authorList>
    </citation>
    <scope>NUCLEOTIDE SEQUENCE [LARGE SCALE GENOMIC DNA]</scope>
    <source>
        <strain evidence="7 8">S4</strain>
    </source>
</reference>
<dbReference type="STRING" id="1754192.A0A1Y1X177"/>
<feature type="transmembrane region" description="Helical" evidence="5">
    <location>
        <begin position="228"/>
        <end position="249"/>
    </location>
</feature>
<dbReference type="InterPro" id="IPR017978">
    <property type="entry name" value="GPCR_3_C"/>
</dbReference>
<keyword evidence="4 5" id="KW-0472">Membrane</keyword>
<evidence type="ECO:0000256" key="1">
    <source>
        <dbReference type="ARBA" id="ARBA00004141"/>
    </source>
</evidence>
<keyword evidence="2 5" id="KW-0812">Transmembrane</keyword>
<evidence type="ECO:0000256" key="5">
    <source>
        <dbReference type="SAM" id="Phobius"/>
    </source>
</evidence>
<feature type="transmembrane region" description="Helical" evidence="5">
    <location>
        <begin position="261"/>
        <end position="279"/>
    </location>
</feature>
<feature type="transmembrane region" description="Helical" evidence="5">
    <location>
        <begin position="406"/>
        <end position="427"/>
    </location>
</feature>
<protein>
    <recommendedName>
        <fullName evidence="6">G-protein coupled receptors family 3 profile domain-containing protein</fullName>
    </recommendedName>
</protein>
<evidence type="ECO:0000256" key="3">
    <source>
        <dbReference type="ARBA" id="ARBA00022989"/>
    </source>
</evidence>
<evidence type="ECO:0000259" key="6">
    <source>
        <dbReference type="Pfam" id="PF00003"/>
    </source>
</evidence>
<evidence type="ECO:0000313" key="7">
    <source>
        <dbReference type="EMBL" id="ORX79452.1"/>
    </source>
</evidence>
<feature type="transmembrane region" description="Helical" evidence="5">
    <location>
        <begin position="347"/>
        <end position="367"/>
    </location>
</feature>
<organism evidence="7 8">
    <name type="scientific">Anaeromyces robustus</name>
    <dbReference type="NCBI Taxonomy" id="1754192"/>
    <lineage>
        <taxon>Eukaryota</taxon>
        <taxon>Fungi</taxon>
        <taxon>Fungi incertae sedis</taxon>
        <taxon>Chytridiomycota</taxon>
        <taxon>Chytridiomycota incertae sedis</taxon>
        <taxon>Neocallimastigomycetes</taxon>
        <taxon>Neocallimastigales</taxon>
        <taxon>Neocallimastigaceae</taxon>
        <taxon>Anaeromyces</taxon>
    </lineage>
</organism>
<name>A0A1Y1X177_9FUNG</name>
<keyword evidence="3 5" id="KW-1133">Transmembrane helix</keyword>
<dbReference type="GO" id="GO:0004930">
    <property type="term" value="F:G protein-coupled receptor activity"/>
    <property type="evidence" value="ECO:0007669"/>
    <property type="project" value="InterPro"/>
</dbReference>
<feature type="transmembrane region" description="Helical" evidence="5">
    <location>
        <begin position="300"/>
        <end position="318"/>
    </location>
</feature>
<comment type="subcellular location">
    <subcellularLocation>
        <location evidence="1">Membrane</location>
        <topology evidence="1">Multi-pass membrane protein</topology>
    </subcellularLocation>
</comment>
<accession>A0A1Y1X177</accession>
<dbReference type="GO" id="GO:0016020">
    <property type="term" value="C:membrane"/>
    <property type="evidence" value="ECO:0007669"/>
    <property type="project" value="UniProtKB-SubCell"/>
</dbReference>
<proteinExistence type="predicted"/>
<evidence type="ECO:0000313" key="8">
    <source>
        <dbReference type="Proteomes" id="UP000193944"/>
    </source>
</evidence>
<dbReference type="Pfam" id="PF00003">
    <property type="entry name" value="7tm_3"/>
    <property type="match status" value="1"/>
</dbReference>
<comment type="caution">
    <text evidence="7">The sequence shown here is derived from an EMBL/GenBank/DDBJ whole genome shotgun (WGS) entry which is preliminary data.</text>
</comment>
<dbReference type="EMBL" id="MCFG01000175">
    <property type="protein sequence ID" value="ORX79452.1"/>
    <property type="molecule type" value="Genomic_DNA"/>
</dbReference>